<keyword evidence="3" id="KW-1185">Reference proteome</keyword>
<dbReference type="Proteomes" id="UP000077266">
    <property type="component" value="Unassembled WGS sequence"/>
</dbReference>
<proteinExistence type="predicted"/>
<accession>A0A165FMY8</accession>
<gene>
    <name evidence="2" type="ORF">EXIGLDRAFT_149053</name>
</gene>
<reference evidence="2 3" key="1">
    <citation type="journal article" date="2016" name="Mol. Biol. Evol.">
        <title>Comparative Genomics of Early-Diverging Mushroom-Forming Fungi Provides Insights into the Origins of Lignocellulose Decay Capabilities.</title>
        <authorList>
            <person name="Nagy L.G."/>
            <person name="Riley R."/>
            <person name="Tritt A."/>
            <person name="Adam C."/>
            <person name="Daum C."/>
            <person name="Floudas D."/>
            <person name="Sun H."/>
            <person name="Yadav J.S."/>
            <person name="Pangilinan J."/>
            <person name="Larsson K.H."/>
            <person name="Matsuura K."/>
            <person name="Barry K."/>
            <person name="Labutti K."/>
            <person name="Kuo R."/>
            <person name="Ohm R.A."/>
            <person name="Bhattacharya S.S."/>
            <person name="Shirouzu T."/>
            <person name="Yoshinaga Y."/>
            <person name="Martin F.M."/>
            <person name="Grigoriev I.V."/>
            <person name="Hibbett D.S."/>
        </authorList>
    </citation>
    <scope>NUCLEOTIDE SEQUENCE [LARGE SCALE GENOMIC DNA]</scope>
    <source>
        <strain evidence="2 3">HHB12029</strain>
    </source>
</reference>
<dbReference type="InParanoid" id="A0A165FMY8"/>
<organism evidence="2 3">
    <name type="scientific">Exidia glandulosa HHB12029</name>
    <dbReference type="NCBI Taxonomy" id="1314781"/>
    <lineage>
        <taxon>Eukaryota</taxon>
        <taxon>Fungi</taxon>
        <taxon>Dikarya</taxon>
        <taxon>Basidiomycota</taxon>
        <taxon>Agaricomycotina</taxon>
        <taxon>Agaricomycetes</taxon>
        <taxon>Auriculariales</taxon>
        <taxon>Exidiaceae</taxon>
        <taxon>Exidia</taxon>
    </lineage>
</organism>
<feature type="compositionally biased region" description="Basic and acidic residues" evidence="1">
    <location>
        <begin position="76"/>
        <end position="85"/>
    </location>
</feature>
<dbReference type="AlphaFoldDB" id="A0A165FMY8"/>
<protein>
    <submittedName>
        <fullName evidence="2">Uncharacterized protein</fullName>
    </submittedName>
</protein>
<evidence type="ECO:0000313" key="3">
    <source>
        <dbReference type="Proteomes" id="UP000077266"/>
    </source>
</evidence>
<name>A0A165FMY8_EXIGL</name>
<dbReference type="EMBL" id="KV426077">
    <property type="protein sequence ID" value="KZV89254.1"/>
    <property type="molecule type" value="Genomic_DNA"/>
</dbReference>
<evidence type="ECO:0000313" key="2">
    <source>
        <dbReference type="EMBL" id="KZV89254.1"/>
    </source>
</evidence>
<feature type="region of interest" description="Disordered" evidence="1">
    <location>
        <begin position="73"/>
        <end position="119"/>
    </location>
</feature>
<sequence>MRRRDCSCFIVRERALSAESKDDHTSPRQTSVLRCPESRCIVTRYRIRMTSLATVSDNLRCTTTLLPLIGTAQGKQENEEATTDHRLRRTSACGTSNPAGLLDGVSLPRPSQRISPTRS</sequence>
<evidence type="ECO:0000256" key="1">
    <source>
        <dbReference type="SAM" id="MobiDB-lite"/>
    </source>
</evidence>